<sequence length="133" mass="14626">MKLLLDTHALLWWLGDDDALGRQARALIADPGNDVLVSVASLWEIVVKVRIGKLQADIAEIDAALTQDQFVRLDIRPAHLTVLGGLPKHPDHRDPFDHLLLAQAISEDAGFVSEDRHAPRYPVRVVTCSDPAA</sequence>
<reference evidence="2" key="1">
    <citation type="submission" date="2024-06" db="EMBL/GenBank/DDBJ databases">
        <authorList>
            <person name="Campbell A.G."/>
        </authorList>
    </citation>
    <scope>NUCLEOTIDE SEQUENCE</scope>
    <source>
        <strain evidence="2">EM17</strain>
    </source>
</reference>
<dbReference type="Proteomes" id="UP001432995">
    <property type="component" value="Unassembled WGS sequence"/>
</dbReference>
<dbReference type="PANTHER" id="PTHR36173:SF2">
    <property type="entry name" value="RIBONUCLEASE VAPC16"/>
    <property type="match status" value="1"/>
</dbReference>
<dbReference type="RefSeq" id="WP_007560635.1">
    <property type="nucleotide sequence ID" value="NZ_FOQW01000004.1"/>
</dbReference>
<comment type="caution">
    <text evidence="2">The sequence shown here is derived from an EMBL/GenBank/DDBJ whole genome shotgun (WGS) entry which is preliminary data.</text>
</comment>
<dbReference type="InterPro" id="IPR002716">
    <property type="entry name" value="PIN_dom"/>
</dbReference>
<protein>
    <submittedName>
        <fullName evidence="2">Type II toxin-antitoxin system VapC family toxin</fullName>
    </submittedName>
</protein>
<dbReference type="InterPro" id="IPR029060">
    <property type="entry name" value="PIN-like_dom_sf"/>
</dbReference>
<dbReference type="Gene3D" id="3.40.50.1010">
    <property type="entry name" value="5'-nuclease"/>
    <property type="match status" value="1"/>
</dbReference>
<dbReference type="SUPFAM" id="SSF88723">
    <property type="entry name" value="PIN domain-like"/>
    <property type="match status" value="1"/>
</dbReference>
<feature type="domain" description="PIN" evidence="1">
    <location>
        <begin position="4"/>
        <end position="121"/>
    </location>
</feature>
<keyword evidence="3" id="KW-1185">Reference proteome</keyword>
<dbReference type="InterPro" id="IPR041705">
    <property type="entry name" value="PIN_Sll0205"/>
</dbReference>
<dbReference type="GeneID" id="90831200"/>
<dbReference type="Pfam" id="PF01850">
    <property type="entry name" value="PIN"/>
    <property type="match status" value="1"/>
</dbReference>
<evidence type="ECO:0000313" key="3">
    <source>
        <dbReference type="Proteomes" id="UP001432995"/>
    </source>
</evidence>
<dbReference type="EMBL" id="JBELQD010000009">
    <property type="protein sequence ID" value="MER2288769.1"/>
    <property type="molecule type" value="Genomic_DNA"/>
</dbReference>
<accession>A0ABV1R1Q3</accession>
<proteinExistence type="predicted"/>
<evidence type="ECO:0000313" key="2">
    <source>
        <dbReference type="EMBL" id="MER2288769.1"/>
    </source>
</evidence>
<evidence type="ECO:0000259" key="1">
    <source>
        <dbReference type="Pfam" id="PF01850"/>
    </source>
</evidence>
<dbReference type="CDD" id="cd09872">
    <property type="entry name" value="PIN_Sll0205-like"/>
    <property type="match status" value="1"/>
</dbReference>
<name>A0ABV1R1Q3_9HYPH</name>
<organism evidence="2 3">
    <name type="scientific">Methylobacterium brachiatum</name>
    <dbReference type="NCBI Taxonomy" id="269660"/>
    <lineage>
        <taxon>Bacteria</taxon>
        <taxon>Pseudomonadati</taxon>
        <taxon>Pseudomonadota</taxon>
        <taxon>Alphaproteobacteria</taxon>
        <taxon>Hyphomicrobiales</taxon>
        <taxon>Methylobacteriaceae</taxon>
        <taxon>Methylobacterium</taxon>
    </lineage>
</organism>
<dbReference type="PANTHER" id="PTHR36173">
    <property type="entry name" value="RIBONUCLEASE VAPC16-RELATED"/>
    <property type="match status" value="1"/>
</dbReference>
<gene>
    <name evidence="2" type="ORF">ABS770_10915</name>
</gene>
<dbReference type="InterPro" id="IPR052919">
    <property type="entry name" value="TA_system_RNase"/>
</dbReference>